<dbReference type="InterPro" id="IPR021842">
    <property type="entry name" value="DUF3435"/>
</dbReference>
<accession>A0AAD9Y4M7</accession>
<proteinExistence type="predicted"/>
<dbReference type="Pfam" id="PF11917">
    <property type="entry name" value="DUF3435"/>
    <property type="match status" value="1"/>
</dbReference>
<gene>
    <name evidence="2" type="ORF">CKAH01_07398</name>
</gene>
<reference evidence="2" key="1">
    <citation type="submission" date="2023-02" db="EMBL/GenBank/DDBJ databases">
        <title>Colletotrichum kahawae CIFC_Que2 genome sequencing and assembly.</title>
        <authorList>
            <person name="Baroncelli R."/>
        </authorList>
    </citation>
    <scope>NUCLEOTIDE SEQUENCE</scope>
    <source>
        <strain evidence="2">CIFC_Que2</strain>
    </source>
</reference>
<evidence type="ECO:0000313" key="2">
    <source>
        <dbReference type="EMBL" id="KAK2738708.1"/>
    </source>
</evidence>
<keyword evidence="3" id="KW-1185">Reference proteome</keyword>
<name>A0AAD9Y4M7_COLKA</name>
<dbReference type="PANTHER" id="PTHR37535">
    <property type="entry name" value="FLUG DOMAIN PROTEIN"/>
    <property type="match status" value="1"/>
</dbReference>
<protein>
    <submittedName>
        <fullName evidence="2">Uncharacterized protein</fullName>
    </submittedName>
</protein>
<sequence>MFWVSRSYRLRNMDGPRSREVFNEVTELMRHLAVKHGITRRSRSLAEKSYVDIEELRQMIDEDMCKTAAIDLTEQHHLAWLLGRHAALRPGSLGKPAGIAFDPDADEHQYLIWRDIAITRGRVPAGFDVKVLIRNSKTNKADPETRTNKTLKFVVKSPQQQSDLALSVPHRFLVIALRRQMLADYTTIDDSLSGNLAEIRIKRDILDQPVLLAGTPGGRGIQPGVVMGAGALTEYISRRGTQMGFKTNITFYSIRRQVSTEFDQVLGSDLAREIMSHDPDSRVLEAFYVVRLRTTDVASVALRELSNARDNEMRDEHNTLVMAQLSPEKVVNPLHAAQRPCAQVSACDITMEDNEISREHIYKRATTFNKRLLDMSLIDIDPNTSPGDGDASRANIDLDQPFGAKTGSDGDIPDVDDTESRLVIDDAQVEPDADELFVTQDEDDGTEMELPEEHGVSSALLDFTSATGKISYVEAVQQAMRLLLTNELSEDGGCE</sequence>
<evidence type="ECO:0000313" key="3">
    <source>
        <dbReference type="Proteomes" id="UP001281614"/>
    </source>
</evidence>
<dbReference type="Proteomes" id="UP001281614">
    <property type="component" value="Unassembled WGS sequence"/>
</dbReference>
<dbReference type="PANTHER" id="PTHR37535:SF3">
    <property type="entry name" value="FLUG DOMAIN-CONTAINING PROTEIN"/>
    <property type="match status" value="1"/>
</dbReference>
<organism evidence="2 3">
    <name type="scientific">Colletotrichum kahawae</name>
    <name type="common">Coffee berry disease fungus</name>
    <dbReference type="NCBI Taxonomy" id="34407"/>
    <lineage>
        <taxon>Eukaryota</taxon>
        <taxon>Fungi</taxon>
        <taxon>Dikarya</taxon>
        <taxon>Ascomycota</taxon>
        <taxon>Pezizomycotina</taxon>
        <taxon>Sordariomycetes</taxon>
        <taxon>Hypocreomycetidae</taxon>
        <taxon>Glomerellales</taxon>
        <taxon>Glomerellaceae</taxon>
        <taxon>Colletotrichum</taxon>
        <taxon>Colletotrichum gloeosporioides species complex</taxon>
    </lineage>
</organism>
<dbReference type="AlphaFoldDB" id="A0AAD9Y4M7"/>
<dbReference type="EMBL" id="VYYT01000378">
    <property type="protein sequence ID" value="KAK2738708.1"/>
    <property type="molecule type" value="Genomic_DNA"/>
</dbReference>
<feature type="region of interest" description="Disordered" evidence="1">
    <location>
        <begin position="383"/>
        <end position="415"/>
    </location>
</feature>
<comment type="caution">
    <text evidence="2">The sequence shown here is derived from an EMBL/GenBank/DDBJ whole genome shotgun (WGS) entry which is preliminary data.</text>
</comment>
<evidence type="ECO:0000256" key="1">
    <source>
        <dbReference type="SAM" id="MobiDB-lite"/>
    </source>
</evidence>